<accession>A0A0W0FRP4</accession>
<evidence type="ECO:0000313" key="2">
    <source>
        <dbReference type="Proteomes" id="UP000054988"/>
    </source>
</evidence>
<proteinExistence type="predicted"/>
<comment type="caution">
    <text evidence="1">The sequence shown here is derived from an EMBL/GenBank/DDBJ whole genome shotgun (WGS) entry which is preliminary data.</text>
</comment>
<dbReference type="EMBL" id="LATX01001711">
    <property type="protein sequence ID" value="KTB39019.1"/>
    <property type="molecule type" value="Genomic_DNA"/>
</dbReference>
<reference evidence="1 2" key="1">
    <citation type="submission" date="2015-12" db="EMBL/GenBank/DDBJ databases">
        <title>Draft genome sequence of Moniliophthora roreri, the causal agent of frosty pod rot of cacao.</title>
        <authorList>
            <person name="Aime M.C."/>
            <person name="Diaz-Valderrama J.R."/>
            <person name="Kijpornyongpan T."/>
            <person name="Phillips-Mora W."/>
        </authorList>
    </citation>
    <scope>NUCLEOTIDE SEQUENCE [LARGE SCALE GENOMIC DNA]</scope>
    <source>
        <strain evidence="1 2">MCA 2952</strain>
    </source>
</reference>
<sequence>MSTDVVQQWNMVQLRHLREDSDNSAELLSTYG</sequence>
<gene>
    <name evidence="1" type="ORF">WG66_8403</name>
</gene>
<dbReference type="AlphaFoldDB" id="A0A0W0FRP4"/>
<organism evidence="1 2">
    <name type="scientific">Moniliophthora roreri</name>
    <name type="common">Frosty pod rot fungus</name>
    <name type="synonym">Monilia roreri</name>
    <dbReference type="NCBI Taxonomy" id="221103"/>
    <lineage>
        <taxon>Eukaryota</taxon>
        <taxon>Fungi</taxon>
        <taxon>Dikarya</taxon>
        <taxon>Basidiomycota</taxon>
        <taxon>Agaricomycotina</taxon>
        <taxon>Agaricomycetes</taxon>
        <taxon>Agaricomycetidae</taxon>
        <taxon>Agaricales</taxon>
        <taxon>Marasmiineae</taxon>
        <taxon>Marasmiaceae</taxon>
        <taxon>Moniliophthora</taxon>
    </lineage>
</organism>
<dbReference type="Proteomes" id="UP000054988">
    <property type="component" value="Unassembled WGS sequence"/>
</dbReference>
<evidence type="ECO:0000313" key="1">
    <source>
        <dbReference type="EMBL" id="KTB39019.1"/>
    </source>
</evidence>
<name>A0A0W0FRP4_MONRR</name>
<protein>
    <submittedName>
        <fullName evidence="1">Uncharacterized protein</fullName>
    </submittedName>
</protein>